<name>A0A2T0WTL0_9RHOB</name>
<dbReference type="Gene3D" id="2.60.40.1880">
    <property type="entry name" value="Invasion associated locus B (IalB) protein"/>
    <property type="match status" value="1"/>
</dbReference>
<gene>
    <name evidence="2" type="ORF">CLV74_10525</name>
</gene>
<protein>
    <submittedName>
        <fullName evidence="2">Invasion protein IalB</fullName>
    </submittedName>
</protein>
<dbReference type="InterPro" id="IPR010642">
    <property type="entry name" value="Invasion_prot_B"/>
</dbReference>
<keyword evidence="3" id="KW-1185">Reference proteome</keyword>
<dbReference type="EMBL" id="PVTQ01000005">
    <property type="protein sequence ID" value="PRY90046.1"/>
    <property type="molecule type" value="Genomic_DNA"/>
</dbReference>
<feature type="chain" id="PRO_5015591455" evidence="1">
    <location>
        <begin position="22"/>
        <end position="197"/>
    </location>
</feature>
<accession>A0A2T0WTL0</accession>
<dbReference type="AlphaFoldDB" id="A0A2T0WTL0"/>
<dbReference type="OrthoDB" id="9797912at2"/>
<evidence type="ECO:0000313" key="3">
    <source>
        <dbReference type="Proteomes" id="UP000238392"/>
    </source>
</evidence>
<reference evidence="2 3" key="1">
    <citation type="submission" date="2018-03" db="EMBL/GenBank/DDBJ databases">
        <title>Genomic Encyclopedia of Archaeal and Bacterial Type Strains, Phase II (KMG-II): from individual species to whole genera.</title>
        <authorList>
            <person name="Goeker M."/>
        </authorList>
    </citation>
    <scope>NUCLEOTIDE SEQUENCE [LARGE SCALE GENOMIC DNA]</scope>
    <source>
        <strain evidence="2 3">DSM 100212</strain>
    </source>
</reference>
<dbReference type="InterPro" id="IPR038696">
    <property type="entry name" value="IalB_sf"/>
</dbReference>
<evidence type="ECO:0000313" key="2">
    <source>
        <dbReference type="EMBL" id="PRY90046.1"/>
    </source>
</evidence>
<organism evidence="2 3">
    <name type="scientific">Donghicola tyrosinivorans</name>
    <dbReference type="NCBI Taxonomy" id="1652492"/>
    <lineage>
        <taxon>Bacteria</taxon>
        <taxon>Pseudomonadati</taxon>
        <taxon>Pseudomonadota</taxon>
        <taxon>Alphaproteobacteria</taxon>
        <taxon>Rhodobacterales</taxon>
        <taxon>Roseobacteraceae</taxon>
        <taxon>Donghicola</taxon>
    </lineage>
</organism>
<feature type="signal peptide" evidence="1">
    <location>
        <begin position="1"/>
        <end position="21"/>
    </location>
</feature>
<sequence length="197" mass="20873">MSNTVKSLLIAAMLTSGTALWAQEQAAQDAPAADPALNLGEQLDENGEPLGTTYDLEAKGDWSIRCLRSPAEQDPCEMAQVLTDGEGNNVAEISMFKLPDGQAAVAGATIATPLETLLTEQLRIAVDNAPAKRYPFRFCTQAGCYAQVGFTAEEIAAFKKGSKATLTIVPRMAPDQQVGVTMSLSGFTDAFDSIPAR</sequence>
<dbReference type="Pfam" id="PF06776">
    <property type="entry name" value="IalB"/>
    <property type="match status" value="1"/>
</dbReference>
<comment type="caution">
    <text evidence="2">The sequence shown here is derived from an EMBL/GenBank/DDBJ whole genome shotgun (WGS) entry which is preliminary data.</text>
</comment>
<dbReference type="Proteomes" id="UP000238392">
    <property type="component" value="Unassembled WGS sequence"/>
</dbReference>
<evidence type="ECO:0000256" key="1">
    <source>
        <dbReference type="SAM" id="SignalP"/>
    </source>
</evidence>
<dbReference type="RefSeq" id="WP_106263878.1">
    <property type="nucleotide sequence ID" value="NZ_PVTQ01000005.1"/>
</dbReference>
<keyword evidence="1" id="KW-0732">Signal</keyword>
<proteinExistence type="predicted"/>